<reference evidence="2 3" key="3">
    <citation type="journal article" date="2017" name="Mol. Plant Pathol.">
        <title>A gapless genome sequence of the fungus Botrytis cinerea.</title>
        <authorList>
            <person name="Van Kan J.A."/>
            <person name="Stassen J.H."/>
            <person name="Mosbach A."/>
            <person name="Van Der Lee T.A."/>
            <person name="Faino L."/>
            <person name="Farmer A.D."/>
            <person name="Papasotiriou D.G."/>
            <person name="Zhou S."/>
            <person name="Seidl M.F."/>
            <person name="Cottam E."/>
            <person name="Edel D."/>
            <person name="Hahn M."/>
            <person name="Schwartz D.C."/>
            <person name="Dietrich R.A."/>
            <person name="Widdison S."/>
            <person name="Scalliet G."/>
        </authorList>
    </citation>
    <scope>NUCLEOTIDE SEQUENCE [LARGE SCALE GENOMIC DNA]</scope>
    <source>
        <strain evidence="2 3">B05.10</strain>
    </source>
</reference>
<sequence length="399" mass="44768">MRIWFHQLIHSLSITTHFISRSLRLDPFSHRPRTFKSVLLNLQMLFPCYPRRCPCMSIYFPCYDISYLVATISIFGSALWCIHACFVWLPPRLPSSEYSGEIAGAGSITAFFRATVFEFGSEQLILEAVNENRMDCLGWAVEEVWEGEETGRRSHHPHPHPHLNRRNSIGRSVEIRGEEMRRKVCELLLISLSNLIQKMLIITANSLSSPTFPPPHSWQWYPSLSALSTHYLHSLGFLACSSQMFGATIFWISGFTALPPLYTHLSSTLAQNVACWLPQVIDGMSFIICGILFMLETQRKCYVPALSSLGWHTAAWNLLGGIGFTLYGALGSASENSAALYQRSLATFWRSGYFSIGSVVQWYESLEKISVEEEGGGGGNMKLGACGLMILGDDVKNMN</sequence>
<keyword evidence="1" id="KW-0472">Membrane</keyword>
<organism evidence="2 3">
    <name type="scientific">Botryotinia fuckeliana (strain B05.10)</name>
    <name type="common">Noble rot fungus</name>
    <name type="synonym">Botrytis cinerea</name>
    <dbReference type="NCBI Taxonomy" id="332648"/>
    <lineage>
        <taxon>Eukaryota</taxon>
        <taxon>Fungi</taxon>
        <taxon>Dikarya</taxon>
        <taxon>Ascomycota</taxon>
        <taxon>Pezizomycotina</taxon>
        <taxon>Leotiomycetes</taxon>
        <taxon>Helotiales</taxon>
        <taxon>Sclerotiniaceae</taxon>
        <taxon>Botrytis</taxon>
    </lineage>
</organism>
<feature type="transmembrane region" description="Helical" evidence="1">
    <location>
        <begin position="315"/>
        <end position="333"/>
    </location>
</feature>
<keyword evidence="1" id="KW-1133">Transmembrane helix</keyword>
<reference evidence="2 3" key="1">
    <citation type="journal article" date="2011" name="PLoS Genet.">
        <title>Genomic analysis of the necrotrophic fungal pathogens Sclerotinia sclerotiorum and Botrytis cinerea.</title>
        <authorList>
            <person name="Amselem J."/>
            <person name="Cuomo C.A."/>
            <person name="van Kan J.A."/>
            <person name="Viaud M."/>
            <person name="Benito E.P."/>
            <person name="Couloux A."/>
            <person name="Coutinho P.M."/>
            <person name="de Vries R.P."/>
            <person name="Dyer P.S."/>
            <person name="Fillinger S."/>
            <person name="Fournier E."/>
            <person name="Gout L."/>
            <person name="Hahn M."/>
            <person name="Kohn L."/>
            <person name="Lapalu N."/>
            <person name="Plummer K.M."/>
            <person name="Pradier J.M."/>
            <person name="Quevillon E."/>
            <person name="Sharon A."/>
            <person name="Simon A."/>
            <person name="ten Have A."/>
            <person name="Tudzynski B."/>
            <person name="Tudzynski P."/>
            <person name="Wincker P."/>
            <person name="Andrew M."/>
            <person name="Anthouard V."/>
            <person name="Beever R.E."/>
            <person name="Beffa R."/>
            <person name="Benoit I."/>
            <person name="Bouzid O."/>
            <person name="Brault B."/>
            <person name="Chen Z."/>
            <person name="Choquer M."/>
            <person name="Collemare J."/>
            <person name="Cotton P."/>
            <person name="Danchin E.G."/>
            <person name="Da Silva C."/>
            <person name="Gautier A."/>
            <person name="Giraud C."/>
            <person name="Giraud T."/>
            <person name="Gonzalez C."/>
            <person name="Grossetete S."/>
            <person name="Guldener U."/>
            <person name="Henrissat B."/>
            <person name="Howlett B.J."/>
            <person name="Kodira C."/>
            <person name="Kretschmer M."/>
            <person name="Lappartient A."/>
            <person name="Leroch M."/>
            <person name="Levis C."/>
            <person name="Mauceli E."/>
            <person name="Neuveglise C."/>
            <person name="Oeser B."/>
            <person name="Pearson M."/>
            <person name="Poulain J."/>
            <person name="Poussereau N."/>
            <person name="Quesneville H."/>
            <person name="Rascle C."/>
            <person name="Schumacher J."/>
            <person name="Segurens B."/>
            <person name="Sexton A."/>
            <person name="Silva E."/>
            <person name="Sirven C."/>
            <person name="Soanes D.M."/>
            <person name="Talbot N.J."/>
            <person name="Templeton M."/>
            <person name="Yandava C."/>
            <person name="Yarden O."/>
            <person name="Zeng Q."/>
            <person name="Rollins J.A."/>
            <person name="Lebrun M.H."/>
            <person name="Dickman M."/>
        </authorList>
    </citation>
    <scope>NUCLEOTIDE SEQUENCE [LARGE SCALE GENOMIC DNA]</scope>
    <source>
        <strain evidence="2 3">B05.10</strain>
    </source>
</reference>
<dbReference type="Proteomes" id="UP000001798">
    <property type="component" value="Chromosome 4"/>
</dbReference>
<reference evidence="2 3" key="2">
    <citation type="journal article" date="2012" name="Eukaryot. Cell">
        <title>Genome update of Botrytis cinerea strains B05.10 and T4.</title>
        <authorList>
            <person name="Staats M."/>
            <person name="van Kan J.A."/>
        </authorList>
    </citation>
    <scope>NUCLEOTIDE SEQUENCE [LARGE SCALE GENOMIC DNA]</scope>
    <source>
        <strain evidence="2 3">B05.10</strain>
    </source>
</reference>
<evidence type="ECO:0000313" key="2">
    <source>
        <dbReference type="EMBL" id="ATZ49131.1"/>
    </source>
</evidence>
<dbReference type="KEGG" id="bfu:BCIN_04g03170"/>
<dbReference type="OrthoDB" id="2603at2759"/>
<dbReference type="RefSeq" id="XP_024548281.1">
    <property type="nucleotide sequence ID" value="XM_024698288.1"/>
</dbReference>
<name>A0A384JF92_BOTFB</name>
<dbReference type="VEuPathDB" id="FungiDB:Bcin04g03170"/>
<keyword evidence="1" id="KW-0812">Transmembrane</keyword>
<protein>
    <recommendedName>
        <fullName evidence="4">Integral membrane protein</fullName>
    </recommendedName>
</protein>
<dbReference type="EMBL" id="CP009808">
    <property type="protein sequence ID" value="ATZ49131.1"/>
    <property type="molecule type" value="Genomic_DNA"/>
</dbReference>
<feature type="transmembrane region" description="Helical" evidence="1">
    <location>
        <begin position="65"/>
        <end position="89"/>
    </location>
</feature>
<feature type="transmembrane region" description="Helical" evidence="1">
    <location>
        <begin position="273"/>
        <end position="295"/>
    </location>
</feature>
<dbReference type="GeneID" id="36394106"/>
<accession>A0A384JF92</accession>
<gene>
    <name evidence="2" type="ORF">BCIN_04g03170</name>
</gene>
<proteinExistence type="predicted"/>
<keyword evidence="3" id="KW-1185">Reference proteome</keyword>
<dbReference type="AlphaFoldDB" id="A0A384JF92"/>
<evidence type="ECO:0008006" key="4">
    <source>
        <dbReference type="Google" id="ProtNLM"/>
    </source>
</evidence>
<evidence type="ECO:0000256" key="1">
    <source>
        <dbReference type="SAM" id="Phobius"/>
    </source>
</evidence>
<evidence type="ECO:0000313" key="3">
    <source>
        <dbReference type="Proteomes" id="UP000001798"/>
    </source>
</evidence>